<keyword evidence="1" id="KW-0812">Transmembrane</keyword>
<keyword evidence="1" id="KW-1133">Transmembrane helix</keyword>
<organism evidence="2 3">
    <name type="scientific">Furfurilactobacillus curtus</name>
    <dbReference type="NCBI Taxonomy" id="1746200"/>
    <lineage>
        <taxon>Bacteria</taxon>
        <taxon>Bacillati</taxon>
        <taxon>Bacillota</taxon>
        <taxon>Bacilli</taxon>
        <taxon>Lactobacillales</taxon>
        <taxon>Lactobacillaceae</taxon>
        <taxon>Furfurilactobacillus</taxon>
    </lineage>
</organism>
<name>A0ABQ5JRM2_9LACO</name>
<protein>
    <submittedName>
        <fullName evidence="2">Uncharacterized protein</fullName>
    </submittedName>
</protein>
<sequence length="60" mass="7101">MKPVERDYHKLFVPRRFGFGYNFNTRSKGGRFLARSVTIAMVLYMVVSIRHGKWAEEHGR</sequence>
<dbReference type="RefSeq" id="WP_407883116.1">
    <property type="nucleotide sequence ID" value="NZ_BQXO01000002.1"/>
</dbReference>
<keyword evidence="1" id="KW-0472">Membrane</keyword>
<evidence type="ECO:0000256" key="1">
    <source>
        <dbReference type="SAM" id="Phobius"/>
    </source>
</evidence>
<dbReference type="Proteomes" id="UP001628078">
    <property type="component" value="Unassembled WGS sequence"/>
</dbReference>
<proteinExistence type="predicted"/>
<evidence type="ECO:0000313" key="3">
    <source>
        <dbReference type="Proteomes" id="UP001628078"/>
    </source>
</evidence>
<gene>
    <name evidence="2" type="ORF">JCM31185_09650</name>
</gene>
<comment type="caution">
    <text evidence="2">The sequence shown here is derived from an EMBL/GenBank/DDBJ whole genome shotgun (WGS) entry which is preliminary data.</text>
</comment>
<feature type="transmembrane region" description="Helical" evidence="1">
    <location>
        <begin position="32"/>
        <end position="51"/>
    </location>
</feature>
<reference evidence="2 3" key="1">
    <citation type="submission" date="2022-03" db="EMBL/GenBank/DDBJ databases">
        <title>Draft genome sequence of Furfurilactobacillus curtus JCM 31185.</title>
        <authorList>
            <person name="Suzuki S."/>
            <person name="Endo A."/>
            <person name="Kajikawa A."/>
        </authorList>
    </citation>
    <scope>NUCLEOTIDE SEQUENCE [LARGE SCALE GENOMIC DNA]</scope>
    <source>
        <strain evidence="2 3">JCM 31185</strain>
    </source>
</reference>
<accession>A0ABQ5JRM2</accession>
<dbReference type="EMBL" id="BQXO01000002">
    <property type="protein sequence ID" value="GKT05677.1"/>
    <property type="molecule type" value="Genomic_DNA"/>
</dbReference>
<evidence type="ECO:0000313" key="2">
    <source>
        <dbReference type="EMBL" id="GKT05677.1"/>
    </source>
</evidence>
<keyword evidence="3" id="KW-1185">Reference proteome</keyword>